<protein>
    <recommendedName>
        <fullName evidence="1">diguanylate cyclase</fullName>
        <ecNumber evidence="1">2.7.7.65</ecNumber>
    </recommendedName>
</protein>
<evidence type="ECO:0000256" key="2">
    <source>
        <dbReference type="ARBA" id="ARBA00034247"/>
    </source>
</evidence>
<dbReference type="FunFam" id="3.30.70.270:FF:000001">
    <property type="entry name" value="Diguanylate cyclase domain protein"/>
    <property type="match status" value="1"/>
</dbReference>
<dbReference type="PANTHER" id="PTHR45138:SF9">
    <property type="entry name" value="DIGUANYLATE CYCLASE DGCM-RELATED"/>
    <property type="match status" value="1"/>
</dbReference>
<dbReference type="AlphaFoldDB" id="A6X7T2"/>
<proteinExistence type="predicted"/>
<evidence type="ECO:0000313" key="4">
    <source>
        <dbReference type="EMBL" id="ABS17286.1"/>
    </source>
</evidence>
<dbReference type="GO" id="GO:0052621">
    <property type="term" value="F:diguanylate cyclase activity"/>
    <property type="evidence" value="ECO:0007669"/>
    <property type="project" value="UniProtKB-EC"/>
</dbReference>
<accession>A6X7T2</accession>
<gene>
    <name evidence="4" type="ordered locus">Oant_4599</name>
</gene>
<geneLocation type="plasmid" evidence="4 5">
    <name>pOANT01</name>
</geneLocation>
<dbReference type="SUPFAM" id="SSF55073">
    <property type="entry name" value="Nucleotide cyclase"/>
    <property type="match status" value="1"/>
</dbReference>
<dbReference type="Proteomes" id="UP000002301">
    <property type="component" value="Plasmid pOANT01"/>
</dbReference>
<comment type="catalytic activity">
    <reaction evidence="2">
        <text>2 GTP = 3',3'-c-di-GMP + 2 diphosphate</text>
        <dbReference type="Rhea" id="RHEA:24898"/>
        <dbReference type="ChEBI" id="CHEBI:33019"/>
        <dbReference type="ChEBI" id="CHEBI:37565"/>
        <dbReference type="ChEBI" id="CHEBI:58805"/>
        <dbReference type="EC" id="2.7.7.65"/>
    </reaction>
</comment>
<dbReference type="InterPro" id="IPR043128">
    <property type="entry name" value="Rev_trsase/Diguanyl_cyclase"/>
</dbReference>
<feature type="domain" description="GGDEF" evidence="3">
    <location>
        <begin position="93"/>
        <end position="228"/>
    </location>
</feature>
<dbReference type="EC" id="2.7.7.65" evidence="1"/>
<dbReference type="KEGG" id="oan:Oant_4599"/>
<dbReference type="PROSITE" id="PS50887">
    <property type="entry name" value="GGDEF"/>
    <property type="match status" value="1"/>
</dbReference>
<dbReference type="InterPro" id="IPR050469">
    <property type="entry name" value="Diguanylate_Cyclase"/>
</dbReference>
<name>A6X7T2_BRUA4</name>
<evidence type="ECO:0000259" key="3">
    <source>
        <dbReference type="PROSITE" id="PS50887"/>
    </source>
</evidence>
<keyword evidence="4" id="KW-0614">Plasmid</keyword>
<dbReference type="HOGENOM" id="CLU_000445_11_16_5"/>
<dbReference type="EMBL" id="CP000760">
    <property type="protein sequence ID" value="ABS17286.1"/>
    <property type="molecule type" value="Genomic_DNA"/>
</dbReference>
<dbReference type="InterPro" id="IPR000160">
    <property type="entry name" value="GGDEF_dom"/>
</dbReference>
<dbReference type="PANTHER" id="PTHR45138">
    <property type="entry name" value="REGULATORY COMPONENTS OF SENSORY TRANSDUCTION SYSTEM"/>
    <property type="match status" value="1"/>
</dbReference>
<sequence>MLSCSWLLLSIAGVIGAFPVLSQMYEFQPSLRFGIALMSLGPLLVATINAARQKELSDLSRAAYFDVLTGLLSRSAFRERGQKLLRESIVAGRDLTAMMLDIDHFKQINDQNGHASGDKVLIDFAQLVRDQLREGDLFGRLGGEEFAILLPNTSSRQAEKIASRVRLRVQNATFTGTDNQPLKVTVSMGLVDIADCPSTKLDELLHCADQSMYAAKSSGRNIVIRHKSNAE</sequence>
<keyword evidence="5" id="KW-1185">Reference proteome</keyword>
<organism evidence="4 5">
    <name type="scientific">Brucella anthropi (strain ATCC 49188 / DSM 6882 / CCUG 24695 / JCM 21032 / LMG 3331 / NBRC 15819 / NCTC 12168 / Alc 37)</name>
    <name type="common">Ochrobactrum anthropi</name>
    <dbReference type="NCBI Taxonomy" id="439375"/>
    <lineage>
        <taxon>Bacteria</taxon>
        <taxon>Pseudomonadati</taxon>
        <taxon>Pseudomonadota</taxon>
        <taxon>Alphaproteobacteria</taxon>
        <taxon>Hyphomicrobiales</taxon>
        <taxon>Brucellaceae</taxon>
        <taxon>Brucella/Ochrobactrum group</taxon>
        <taxon>Brucella</taxon>
    </lineage>
</organism>
<reference evidence="4 5" key="1">
    <citation type="journal article" date="2011" name="J. Bacteriol.">
        <title>Genome of Ochrobactrum anthropi ATCC 49188 T, a versatile opportunistic pathogen and symbiont of several eukaryotic hosts.</title>
        <authorList>
            <person name="Chain P.S."/>
            <person name="Lang D.M."/>
            <person name="Comerci D.J."/>
            <person name="Malfatti S.A."/>
            <person name="Vergez L.M."/>
            <person name="Shin M."/>
            <person name="Ugalde R.A."/>
            <person name="Garcia E."/>
            <person name="Tolmasky M.E."/>
        </authorList>
    </citation>
    <scope>NUCLEOTIDE SEQUENCE [LARGE SCALE GENOMIC DNA]</scope>
    <source>
        <strain evidence="5">ATCC 49188 / DSM 6882 / CCUG 24695 / JCM 21032 / LMG 3331 / NBRC 15819 / NCTC 12168 / Alc 37</strain>
    </source>
</reference>
<dbReference type="Pfam" id="PF00990">
    <property type="entry name" value="GGDEF"/>
    <property type="match status" value="1"/>
</dbReference>
<dbReference type="CDD" id="cd01949">
    <property type="entry name" value="GGDEF"/>
    <property type="match status" value="1"/>
</dbReference>
<dbReference type="NCBIfam" id="TIGR00254">
    <property type="entry name" value="GGDEF"/>
    <property type="match status" value="1"/>
</dbReference>
<dbReference type="Gene3D" id="3.30.70.270">
    <property type="match status" value="1"/>
</dbReference>
<dbReference type="InterPro" id="IPR029787">
    <property type="entry name" value="Nucleotide_cyclase"/>
</dbReference>
<evidence type="ECO:0000256" key="1">
    <source>
        <dbReference type="ARBA" id="ARBA00012528"/>
    </source>
</evidence>
<evidence type="ECO:0000313" key="5">
    <source>
        <dbReference type="Proteomes" id="UP000002301"/>
    </source>
</evidence>
<dbReference type="SMART" id="SM00267">
    <property type="entry name" value="GGDEF"/>
    <property type="match status" value="1"/>
</dbReference>